<evidence type="ECO:0000313" key="1">
    <source>
        <dbReference type="EMBL" id="JAE15271.1"/>
    </source>
</evidence>
<accession>A0A0A9FY86</accession>
<dbReference type="AlphaFoldDB" id="A0A0A9FY86"/>
<reference evidence="1" key="1">
    <citation type="submission" date="2014-09" db="EMBL/GenBank/DDBJ databases">
        <authorList>
            <person name="Magalhaes I.L.F."/>
            <person name="Oliveira U."/>
            <person name="Santos F.R."/>
            <person name="Vidigal T.H.D.A."/>
            <person name="Brescovit A.D."/>
            <person name="Santos A.J."/>
        </authorList>
    </citation>
    <scope>NUCLEOTIDE SEQUENCE</scope>
    <source>
        <tissue evidence="1">Shoot tissue taken approximately 20 cm above the soil surface</tissue>
    </source>
</reference>
<sequence>MGNCLNILKSIFGCKERLDRISHMDVIFNFEMDHYGGVLMSGLKNKCIHIACLVLIYLARSIRGIFLWPELATSYFYGT</sequence>
<dbReference type="EMBL" id="GBRH01182625">
    <property type="protein sequence ID" value="JAE15271.1"/>
    <property type="molecule type" value="Transcribed_RNA"/>
</dbReference>
<organism evidence="1">
    <name type="scientific">Arundo donax</name>
    <name type="common">Giant reed</name>
    <name type="synonym">Donax arundinaceus</name>
    <dbReference type="NCBI Taxonomy" id="35708"/>
    <lineage>
        <taxon>Eukaryota</taxon>
        <taxon>Viridiplantae</taxon>
        <taxon>Streptophyta</taxon>
        <taxon>Embryophyta</taxon>
        <taxon>Tracheophyta</taxon>
        <taxon>Spermatophyta</taxon>
        <taxon>Magnoliopsida</taxon>
        <taxon>Liliopsida</taxon>
        <taxon>Poales</taxon>
        <taxon>Poaceae</taxon>
        <taxon>PACMAD clade</taxon>
        <taxon>Arundinoideae</taxon>
        <taxon>Arundineae</taxon>
        <taxon>Arundo</taxon>
    </lineage>
</organism>
<name>A0A0A9FY86_ARUDO</name>
<proteinExistence type="predicted"/>
<protein>
    <submittedName>
        <fullName evidence="1">Uncharacterized protein</fullName>
    </submittedName>
</protein>
<reference evidence="1" key="2">
    <citation type="journal article" date="2015" name="Data Brief">
        <title>Shoot transcriptome of the giant reed, Arundo donax.</title>
        <authorList>
            <person name="Barrero R.A."/>
            <person name="Guerrero F.D."/>
            <person name="Moolhuijzen P."/>
            <person name="Goolsby J.A."/>
            <person name="Tidwell J."/>
            <person name="Bellgard S.E."/>
            <person name="Bellgard M.I."/>
        </authorList>
    </citation>
    <scope>NUCLEOTIDE SEQUENCE</scope>
    <source>
        <tissue evidence="1">Shoot tissue taken approximately 20 cm above the soil surface</tissue>
    </source>
</reference>